<dbReference type="Proteomes" id="UP001595191">
    <property type="component" value="Unassembled WGS sequence"/>
</dbReference>
<dbReference type="EMBL" id="JBHFPV010000001">
    <property type="protein sequence ID" value="MFH6602279.1"/>
    <property type="molecule type" value="Genomic_DNA"/>
</dbReference>
<organism evidence="1 2">
    <name type="scientific">Meishania litoralis</name>
    <dbReference type="NCBI Taxonomy" id="3434685"/>
    <lineage>
        <taxon>Bacteria</taxon>
        <taxon>Pseudomonadati</taxon>
        <taxon>Bacteroidota</taxon>
        <taxon>Flavobacteriia</taxon>
        <taxon>Flavobacteriales</taxon>
        <taxon>Flavobacteriaceae</taxon>
        <taxon>Meishania</taxon>
    </lineage>
</organism>
<sequence>MKSIFPLILLISVLCQGQRGDFSKIDFGKADSIALAHKGEGLRNLPILIHRLTASLETDVEKFRAIYTWVATNIENDYHAYLRTIKKRKKHADDRAAFLEWNESFTPKVFEKLVEQRKTACSGYAFLVREMAKIAGLNCKIIDGYGRTPTLILDEESIPNHAWNAIELDGKWYLVDATWSAGRVMFDEGEPRFEHDYFDGYFLADPALFIKNHYPLENKWTLLPNPPTFNQFLQGPIVYKEAFASNIVPVQPDEMFLETTKSRPIEFILETPKDINNENIILTLNNGNSDRSVHPVSTYEKRQLRLKHVFDKTGKYDVHIQLNDTIVATYVVKVKRK</sequence>
<keyword evidence="2" id="KW-1185">Reference proteome</keyword>
<reference evidence="1" key="1">
    <citation type="submission" date="2024-09" db="EMBL/GenBank/DDBJ databases">
        <authorList>
            <person name="Liu J."/>
        </authorList>
    </citation>
    <scope>NUCLEOTIDE SEQUENCE</scope>
    <source>
        <strain evidence="1">NBU2967</strain>
    </source>
</reference>
<evidence type="ECO:0000313" key="1">
    <source>
        <dbReference type="EMBL" id="MFH6602279.1"/>
    </source>
</evidence>
<comment type="caution">
    <text evidence="1">The sequence shown here is derived from an EMBL/GenBank/DDBJ whole genome shotgun (WGS) entry which is preliminary data.</text>
</comment>
<proteinExistence type="predicted"/>
<evidence type="ECO:0000313" key="2">
    <source>
        <dbReference type="Proteomes" id="UP001595191"/>
    </source>
</evidence>
<protein>
    <submittedName>
        <fullName evidence="1">Transglutaminase domain-containing protein</fullName>
    </submittedName>
</protein>
<accession>A0ACC7LH27</accession>
<name>A0ACC7LH27_9FLAO</name>
<gene>
    <name evidence="1" type="ORF">ACEZ3G_02230</name>
</gene>